<evidence type="ECO:0000259" key="2">
    <source>
        <dbReference type="Pfam" id="PF13471"/>
    </source>
</evidence>
<keyword evidence="4" id="KW-1185">Reference proteome</keyword>
<protein>
    <submittedName>
        <fullName evidence="3">Lasso peptide biosynthesis B2 protein</fullName>
    </submittedName>
</protein>
<keyword evidence="1" id="KW-0472">Membrane</keyword>
<dbReference type="AlphaFoldDB" id="A0AAE4FQN3"/>
<dbReference type="RefSeq" id="WP_322877769.1">
    <property type="nucleotide sequence ID" value="NZ_JAVMIP010000004.1"/>
</dbReference>
<feature type="transmembrane region" description="Helical" evidence="1">
    <location>
        <begin position="18"/>
        <end position="37"/>
    </location>
</feature>
<evidence type="ECO:0000256" key="1">
    <source>
        <dbReference type="SAM" id="Phobius"/>
    </source>
</evidence>
<keyword evidence="1" id="KW-1133">Transmembrane helix</keyword>
<comment type="caution">
    <text evidence="3">The sequence shown here is derived from an EMBL/GenBank/DDBJ whole genome shotgun (WGS) entry which is preliminary data.</text>
</comment>
<feature type="domain" description="Microcin J25-processing protein McjB C-terminal" evidence="2">
    <location>
        <begin position="27"/>
        <end position="141"/>
    </location>
</feature>
<proteinExistence type="predicted"/>
<dbReference type="Proteomes" id="UP001268256">
    <property type="component" value="Unassembled WGS sequence"/>
</dbReference>
<dbReference type="NCBIfam" id="NF033537">
    <property type="entry name" value="lasso_biosyn_B2"/>
    <property type="match status" value="1"/>
</dbReference>
<gene>
    <name evidence="3" type="ORF">RIF25_06690</name>
</gene>
<sequence length="142" mass="16256">MISKLIKTWLKWSVADRLLVLSASVLVLGFRLGLWFLPFARLRRFPDFLSQRLHKSVPLQSIPLKKLIWSIKITARRIPKATCLTQALAAQTLLQTYGYEARLCVGVMLDEQKKLAAHAWITHQQAVVIGQLPNLDRFKPLL</sequence>
<dbReference type="InterPro" id="IPR053521">
    <property type="entry name" value="McjB-like"/>
</dbReference>
<evidence type="ECO:0000313" key="4">
    <source>
        <dbReference type="Proteomes" id="UP001268256"/>
    </source>
</evidence>
<dbReference type="Pfam" id="PF13471">
    <property type="entry name" value="Transglut_core3"/>
    <property type="match status" value="1"/>
</dbReference>
<organism evidence="3 4">
    <name type="scientific">Pseudocalidococcus azoricus BACA0444</name>
    <dbReference type="NCBI Taxonomy" id="2918990"/>
    <lineage>
        <taxon>Bacteria</taxon>
        <taxon>Bacillati</taxon>
        <taxon>Cyanobacteriota</taxon>
        <taxon>Cyanophyceae</taxon>
        <taxon>Acaryochloridales</taxon>
        <taxon>Thermosynechococcaceae</taxon>
        <taxon>Pseudocalidococcus</taxon>
        <taxon>Pseudocalidococcus azoricus</taxon>
    </lineage>
</organism>
<reference evidence="4" key="1">
    <citation type="submission" date="2023-07" db="EMBL/GenBank/DDBJ databases">
        <authorList>
            <person name="Luz R."/>
            <person name="Cordeiro R."/>
            <person name="Fonseca A."/>
            <person name="Goncalves V."/>
        </authorList>
    </citation>
    <scope>NUCLEOTIDE SEQUENCE [LARGE SCALE GENOMIC DNA]</scope>
    <source>
        <strain evidence="4">BACA0444</strain>
    </source>
</reference>
<name>A0AAE4FQN3_9CYAN</name>
<accession>A0AAE4FQN3</accession>
<dbReference type="InterPro" id="IPR032708">
    <property type="entry name" value="McjB_C"/>
</dbReference>
<dbReference type="EMBL" id="JAVMIP010000004">
    <property type="protein sequence ID" value="MDS3860494.1"/>
    <property type="molecule type" value="Genomic_DNA"/>
</dbReference>
<evidence type="ECO:0000313" key="3">
    <source>
        <dbReference type="EMBL" id="MDS3860494.1"/>
    </source>
</evidence>
<keyword evidence="1" id="KW-0812">Transmembrane</keyword>